<feature type="region of interest" description="Disordered" evidence="1">
    <location>
        <begin position="522"/>
        <end position="543"/>
    </location>
</feature>
<keyword evidence="2" id="KW-0812">Transmembrane</keyword>
<evidence type="ECO:0000313" key="4">
    <source>
        <dbReference type="Proteomes" id="UP000199184"/>
    </source>
</evidence>
<evidence type="ECO:0000256" key="2">
    <source>
        <dbReference type="SAM" id="Phobius"/>
    </source>
</evidence>
<keyword evidence="2" id="KW-0472">Membrane</keyword>
<feature type="transmembrane region" description="Helical" evidence="2">
    <location>
        <begin position="173"/>
        <end position="195"/>
    </location>
</feature>
<dbReference type="Proteomes" id="UP000199184">
    <property type="component" value="Unassembled WGS sequence"/>
</dbReference>
<evidence type="ECO:0008006" key="5">
    <source>
        <dbReference type="Google" id="ProtNLM"/>
    </source>
</evidence>
<evidence type="ECO:0000313" key="3">
    <source>
        <dbReference type="EMBL" id="SCB08595.1"/>
    </source>
</evidence>
<feature type="transmembrane region" description="Helical" evidence="2">
    <location>
        <begin position="376"/>
        <end position="395"/>
    </location>
</feature>
<keyword evidence="4" id="KW-1185">Reference proteome</keyword>
<feature type="transmembrane region" description="Helical" evidence="2">
    <location>
        <begin position="401"/>
        <end position="420"/>
    </location>
</feature>
<feature type="compositionally biased region" description="Polar residues" evidence="1">
    <location>
        <begin position="532"/>
        <end position="542"/>
    </location>
</feature>
<dbReference type="AlphaFoldDB" id="A0A1C3TZQ1"/>
<feature type="transmembrane region" description="Helical" evidence="2">
    <location>
        <begin position="238"/>
        <end position="255"/>
    </location>
</feature>
<name>A0A1C3TZQ1_9BRAD</name>
<feature type="transmembrane region" description="Helical" evidence="2">
    <location>
        <begin position="454"/>
        <end position="475"/>
    </location>
</feature>
<feature type="transmembrane region" description="Helical" evidence="2">
    <location>
        <begin position="60"/>
        <end position="81"/>
    </location>
</feature>
<protein>
    <recommendedName>
        <fullName evidence="5">Transmembrane protein</fullName>
    </recommendedName>
</protein>
<feature type="transmembrane region" description="Helical" evidence="2">
    <location>
        <begin position="31"/>
        <end position="48"/>
    </location>
</feature>
<evidence type="ECO:0000256" key="1">
    <source>
        <dbReference type="SAM" id="MobiDB-lite"/>
    </source>
</evidence>
<reference evidence="4" key="1">
    <citation type="submission" date="2016-08" db="EMBL/GenBank/DDBJ databases">
        <authorList>
            <person name="Varghese N."/>
            <person name="Submissions Spin"/>
        </authorList>
    </citation>
    <scope>NUCLEOTIDE SEQUENCE [LARGE SCALE GENOMIC DNA]</scope>
    <source>
        <strain evidence="4">ERR11</strain>
    </source>
</reference>
<accession>A0A1C3TZQ1</accession>
<feature type="transmembrane region" description="Helical" evidence="2">
    <location>
        <begin position="349"/>
        <end position="369"/>
    </location>
</feature>
<dbReference type="EMBL" id="FMAI01000001">
    <property type="protein sequence ID" value="SCB08595.1"/>
    <property type="molecule type" value="Genomic_DNA"/>
</dbReference>
<feature type="transmembrane region" description="Helical" evidence="2">
    <location>
        <begin position="262"/>
        <end position="285"/>
    </location>
</feature>
<organism evidence="3 4">
    <name type="scientific">Bradyrhizobium shewense</name>
    <dbReference type="NCBI Taxonomy" id="1761772"/>
    <lineage>
        <taxon>Bacteria</taxon>
        <taxon>Pseudomonadati</taxon>
        <taxon>Pseudomonadota</taxon>
        <taxon>Alphaproteobacteria</taxon>
        <taxon>Hyphomicrobiales</taxon>
        <taxon>Nitrobacteraceae</taxon>
        <taxon>Bradyrhizobium</taxon>
    </lineage>
</organism>
<feature type="transmembrane region" description="Helical" evidence="2">
    <location>
        <begin position="216"/>
        <end position="232"/>
    </location>
</feature>
<proteinExistence type="predicted"/>
<feature type="transmembrane region" description="Helical" evidence="2">
    <location>
        <begin position="141"/>
        <end position="161"/>
    </location>
</feature>
<gene>
    <name evidence="3" type="ORF">GA0061098_1001154</name>
</gene>
<feature type="transmembrane region" description="Helical" evidence="2">
    <location>
        <begin position="115"/>
        <end position="134"/>
    </location>
</feature>
<keyword evidence="2" id="KW-1133">Transmembrane helix</keyword>
<sequence>MTAPLAILALLLVTSLSFLLSADTLAVAVTSATLAAAASALAVFQPASTFTRLARLMRPLFVVALVVPGAWMGLQLVPIPFGGFGNPIWATASATLNEPIAARFTVDFRATMLSLAQYNVIVATALVSAIVSLERQRAAQFLYALVGLTILVSILAIRRAISSSHDVLPGASAAAVTDAMIAATLGVILSTAMAIRALDRLQRRQPRSVKGAMTSLLAAVLSLIFSMGTILICADPAVIVAALLGTGTLIAIVAIRKWFLGFWGIAGAIATASIILVASFTVIPIKKNADLTIALSTQNQPATERMLQDVRPLGSGAGTFNALFPVYRDVSAATVRERPTAAAAIAIEMGRAFLCGLLIFTMVAACTLFKRSLSRGYDYVFPAAGAGASISLLILPFGEDGMLEVSVSLLIAALYGLAFGQSLASQDFPEVVIGKRSRGWSGYSAALRNSWTRIALGAVGAVLIAQAAWLTSQWWHFGAGLSTVGATVASDALTDNEVARAASIGPGSEALRAAQRFTAAAPPKPDELDLQRGQNANATRPSAGSGLTRVLYWSPLRGDIWLMLAAASKPNSSQSAAMLRMSYYTAPNDLDLMPLRVSVALATDVVVRDLEFRDLIKRDVSLVVTHRPALRPTLVAAYRSASADGKIYLEGLISELDPTYLDNMRTRSSRQGSR</sequence>